<sequence length="394" mass="44582">MRVLVLSPEANFREFVCQLLEGWGLEAFSGTKEWKRPDLMVTLEARSQDLRFLDSLFEGQGRVPIINISRRPRGHHWEFKNIHPVNLRRPFFPHQLLLSIERLLKAKLSVGPDRRLLALVGRSPAMMSIKKFLPAAAKAELPIFIEGAPGTGKTLLARFLHAYSDRADGPFVIFDPRNLPPTLQATALLGAVRGGFKGQRRALPARLKMAQGGTLLIKNIEYLCPDLQKALLRVLESGKFTPLGSRASEMADIRLITTSIWDREAIISSGRVFPQLFFRLESLHFYLPPLQERLQDIGPLIEYFLEIYAAFYGFSYQAMGGRAERALREHRFSDNVRGLEEAVKVFLLEGEEGLSRMIPEISRMPEIRIRPLSQIEDELLSAMPTVAATKALNQ</sequence>
<dbReference type="RefSeq" id="WP_166031025.1">
    <property type="nucleotide sequence ID" value="NZ_CP048877.1"/>
</dbReference>
<evidence type="ECO:0000313" key="4">
    <source>
        <dbReference type="Proteomes" id="UP000502179"/>
    </source>
</evidence>
<dbReference type="KEGG" id="tav:G4V39_00315"/>
<dbReference type="GO" id="GO:0005524">
    <property type="term" value="F:ATP binding"/>
    <property type="evidence" value="ECO:0007669"/>
    <property type="project" value="UniProtKB-KW"/>
</dbReference>
<keyword evidence="1" id="KW-0547">Nucleotide-binding</keyword>
<dbReference type="GO" id="GO:0006355">
    <property type="term" value="P:regulation of DNA-templated transcription"/>
    <property type="evidence" value="ECO:0007669"/>
    <property type="project" value="InterPro"/>
</dbReference>
<reference evidence="3 4" key="1">
    <citation type="submission" date="2020-02" db="EMBL/GenBank/DDBJ databases">
        <title>Genome analysis of Thermosulfuriphilus ammonigenes ST65T, an anaerobic thermophilic chemolithoautotrophic bacterium isolated from a deep-sea hydrothermal vent.</title>
        <authorList>
            <person name="Slobodkina G."/>
            <person name="Allioux M."/>
            <person name="Merkel A."/>
            <person name="Alain K."/>
            <person name="Jebbar M."/>
            <person name="Slobodkin A."/>
        </authorList>
    </citation>
    <scope>NUCLEOTIDE SEQUENCE [LARGE SCALE GENOMIC DNA]</scope>
    <source>
        <strain evidence="3 4">ST65</strain>
    </source>
</reference>
<dbReference type="SMART" id="SM00382">
    <property type="entry name" value="AAA"/>
    <property type="match status" value="1"/>
</dbReference>
<evidence type="ECO:0000313" key="3">
    <source>
        <dbReference type="EMBL" id="QIJ70802.1"/>
    </source>
</evidence>
<dbReference type="Gene3D" id="1.10.8.60">
    <property type="match status" value="1"/>
</dbReference>
<gene>
    <name evidence="3" type="ORF">G4V39_00315</name>
</gene>
<name>A0A6G7PT28_9BACT</name>
<proteinExistence type="predicted"/>
<dbReference type="InterPro" id="IPR058031">
    <property type="entry name" value="AAA_lid_NorR"/>
</dbReference>
<dbReference type="AlphaFoldDB" id="A0A6G7PT28"/>
<dbReference type="Proteomes" id="UP000502179">
    <property type="component" value="Chromosome"/>
</dbReference>
<protein>
    <submittedName>
        <fullName evidence="3">Sigma-54-dependent Fis family transcriptional regulator</fullName>
    </submittedName>
</protein>
<dbReference type="Pfam" id="PF25601">
    <property type="entry name" value="AAA_lid_14"/>
    <property type="match status" value="1"/>
</dbReference>
<dbReference type="Pfam" id="PF00158">
    <property type="entry name" value="Sigma54_activat"/>
    <property type="match status" value="1"/>
</dbReference>
<dbReference type="InterPro" id="IPR027417">
    <property type="entry name" value="P-loop_NTPase"/>
</dbReference>
<dbReference type="Gene3D" id="3.40.50.300">
    <property type="entry name" value="P-loop containing nucleotide triphosphate hydrolases"/>
    <property type="match status" value="1"/>
</dbReference>
<evidence type="ECO:0000256" key="2">
    <source>
        <dbReference type="ARBA" id="ARBA00022840"/>
    </source>
</evidence>
<accession>A0A6G7PT28</accession>
<dbReference type="SUPFAM" id="SSF52540">
    <property type="entry name" value="P-loop containing nucleoside triphosphate hydrolases"/>
    <property type="match status" value="1"/>
</dbReference>
<dbReference type="InterPro" id="IPR002078">
    <property type="entry name" value="Sigma_54_int"/>
</dbReference>
<dbReference type="InterPro" id="IPR003593">
    <property type="entry name" value="AAA+_ATPase"/>
</dbReference>
<evidence type="ECO:0000256" key="1">
    <source>
        <dbReference type="ARBA" id="ARBA00022741"/>
    </source>
</evidence>
<dbReference type="CDD" id="cd00009">
    <property type="entry name" value="AAA"/>
    <property type="match status" value="1"/>
</dbReference>
<keyword evidence="2" id="KW-0067">ATP-binding</keyword>
<keyword evidence="4" id="KW-1185">Reference proteome</keyword>
<dbReference type="PROSITE" id="PS50045">
    <property type="entry name" value="SIGMA54_INTERACT_4"/>
    <property type="match status" value="1"/>
</dbReference>
<organism evidence="3 4">
    <name type="scientific">Thermosulfuriphilus ammonigenes</name>
    <dbReference type="NCBI Taxonomy" id="1936021"/>
    <lineage>
        <taxon>Bacteria</taxon>
        <taxon>Pseudomonadati</taxon>
        <taxon>Thermodesulfobacteriota</taxon>
        <taxon>Thermodesulfobacteria</taxon>
        <taxon>Thermodesulfobacteriales</taxon>
        <taxon>Thermodesulfobacteriaceae</taxon>
        <taxon>Thermosulfuriphilus</taxon>
    </lineage>
</organism>
<dbReference type="PANTHER" id="PTHR32071">
    <property type="entry name" value="TRANSCRIPTIONAL REGULATORY PROTEIN"/>
    <property type="match status" value="1"/>
</dbReference>
<dbReference type="EMBL" id="CP048877">
    <property type="protein sequence ID" value="QIJ70802.1"/>
    <property type="molecule type" value="Genomic_DNA"/>
</dbReference>
<dbReference type="PANTHER" id="PTHR32071:SF112">
    <property type="entry name" value="REGULATORY PROTEIN"/>
    <property type="match status" value="1"/>
</dbReference>